<dbReference type="GO" id="GO:0008237">
    <property type="term" value="F:metallopeptidase activity"/>
    <property type="evidence" value="ECO:0007669"/>
    <property type="project" value="UniProtKB-KW"/>
</dbReference>
<dbReference type="Pfam" id="PF02517">
    <property type="entry name" value="Rce1-like"/>
    <property type="match status" value="1"/>
</dbReference>
<keyword evidence="1" id="KW-1133">Transmembrane helix</keyword>
<keyword evidence="1" id="KW-0472">Membrane</keyword>
<dbReference type="Proteomes" id="UP000766904">
    <property type="component" value="Unassembled WGS sequence"/>
</dbReference>
<feature type="transmembrane region" description="Helical" evidence="1">
    <location>
        <begin position="46"/>
        <end position="67"/>
    </location>
</feature>
<keyword evidence="3" id="KW-0482">Metalloprotease</keyword>
<feature type="transmembrane region" description="Helical" evidence="1">
    <location>
        <begin position="130"/>
        <end position="150"/>
    </location>
</feature>
<keyword evidence="3" id="KW-0378">Hydrolase</keyword>
<proteinExistence type="predicted"/>
<feature type="transmembrane region" description="Helical" evidence="1">
    <location>
        <begin position="162"/>
        <end position="183"/>
    </location>
</feature>
<feature type="transmembrane region" description="Helical" evidence="1">
    <location>
        <begin position="189"/>
        <end position="208"/>
    </location>
</feature>
<name>A0A8J8TNN6_9EURY</name>
<keyword evidence="1" id="KW-0812">Transmembrane</keyword>
<dbReference type="GO" id="GO:0004175">
    <property type="term" value="F:endopeptidase activity"/>
    <property type="evidence" value="ECO:0007669"/>
    <property type="project" value="UniProtKB-ARBA"/>
</dbReference>
<dbReference type="PANTHER" id="PTHR36435">
    <property type="entry name" value="SLR1288 PROTEIN"/>
    <property type="match status" value="1"/>
</dbReference>
<dbReference type="EMBL" id="PHNJ01000017">
    <property type="protein sequence ID" value="TYL36503.1"/>
    <property type="molecule type" value="Genomic_DNA"/>
</dbReference>
<reference evidence="3" key="1">
    <citation type="submission" date="2017-11" db="EMBL/GenBank/DDBJ databases">
        <authorList>
            <person name="Kajale S.C."/>
            <person name="Sharma A."/>
        </authorList>
    </citation>
    <scope>NUCLEOTIDE SEQUENCE</scope>
    <source>
        <strain evidence="3">LS1_42</strain>
    </source>
</reference>
<evidence type="ECO:0000259" key="2">
    <source>
        <dbReference type="Pfam" id="PF02517"/>
    </source>
</evidence>
<dbReference type="InterPro" id="IPR003675">
    <property type="entry name" value="Rce1/LyrA-like_dom"/>
</dbReference>
<feature type="domain" description="CAAX prenyl protease 2/Lysostaphin resistance protein A-like" evidence="2">
    <location>
        <begin position="130"/>
        <end position="228"/>
    </location>
</feature>
<gene>
    <name evidence="3" type="ORF">CV102_22025</name>
</gene>
<evidence type="ECO:0000313" key="3">
    <source>
        <dbReference type="EMBL" id="TYL36503.1"/>
    </source>
</evidence>
<sequence>MGTPSYRRDSSTRALFEVITVTIGAIVAATIVATPMLLVADPTTRGGFVGLFVLNFVGMALAGWAYLVYTGRGLEFVDIRWPTRQDLGYAVGGSLAGIGLIVGFGVLLWALELPAASNEVIVLIGDDTSLLLALIPLIVLFNAPVEEFVFRNVVQKRLYAAYGRTTAIVVASVIFTLVHTPVFAHPEPFATVLSLLVIFLGSCLFGYVYAKTDSLFAPTVAHAAVNVFQVAGLYVYLEFMNGEVPAASALLGL</sequence>
<dbReference type="InterPro" id="IPR052710">
    <property type="entry name" value="CAAX_protease"/>
</dbReference>
<comment type="caution">
    <text evidence="3">The sequence shown here is derived from an EMBL/GenBank/DDBJ whole genome shotgun (WGS) entry which is preliminary data.</text>
</comment>
<dbReference type="PANTHER" id="PTHR36435:SF1">
    <property type="entry name" value="CAAX AMINO TERMINAL PROTEASE FAMILY PROTEIN"/>
    <property type="match status" value="1"/>
</dbReference>
<evidence type="ECO:0000256" key="1">
    <source>
        <dbReference type="SAM" id="Phobius"/>
    </source>
</evidence>
<feature type="transmembrane region" description="Helical" evidence="1">
    <location>
        <begin position="14"/>
        <end position="40"/>
    </location>
</feature>
<accession>A0A8J8TNN6</accession>
<dbReference type="OrthoDB" id="275779at2157"/>
<feature type="transmembrane region" description="Helical" evidence="1">
    <location>
        <begin position="215"/>
        <end position="237"/>
    </location>
</feature>
<dbReference type="GO" id="GO:0080120">
    <property type="term" value="P:CAAX-box protein maturation"/>
    <property type="evidence" value="ECO:0007669"/>
    <property type="project" value="UniProtKB-ARBA"/>
</dbReference>
<organism evidence="3 4">
    <name type="scientific">Natronococcus pandeyae</name>
    <dbReference type="NCBI Taxonomy" id="2055836"/>
    <lineage>
        <taxon>Archaea</taxon>
        <taxon>Methanobacteriati</taxon>
        <taxon>Methanobacteriota</taxon>
        <taxon>Stenosarchaea group</taxon>
        <taxon>Halobacteria</taxon>
        <taxon>Halobacteriales</taxon>
        <taxon>Natrialbaceae</taxon>
        <taxon>Natronococcus</taxon>
    </lineage>
</organism>
<feature type="transmembrane region" description="Helical" evidence="1">
    <location>
        <begin position="87"/>
        <end position="110"/>
    </location>
</feature>
<evidence type="ECO:0000313" key="4">
    <source>
        <dbReference type="Proteomes" id="UP000766904"/>
    </source>
</evidence>
<dbReference type="AlphaFoldDB" id="A0A8J8TNN6"/>
<keyword evidence="3" id="KW-0645">Protease</keyword>
<keyword evidence="4" id="KW-1185">Reference proteome</keyword>
<protein>
    <submittedName>
        <fullName evidence="3">CPBP family intramembrane metalloprotease</fullName>
    </submittedName>
</protein>
<dbReference type="RefSeq" id="WP_148860149.1">
    <property type="nucleotide sequence ID" value="NZ_PHNJ01000017.1"/>
</dbReference>